<reference evidence="3 4" key="1">
    <citation type="submission" date="2018-06" db="EMBL/GenBank/DDBJ databases">
        <title>OYT1 Genome Sequencing.</title>
        <authorList>
            <person name="Kato S."/>
            <person name="Itoh T."/>
            <person name="Ohkuma M."/>
        </authorList>
    </citation>
    <scope>NUCLEOTIDE SEQUENCE [LARGE SCALE GENOMIC DNA]</scope>
    <source>
        <strain evidence="3 4">OYT1</strain>
    </source>
</reference>
<dbReference type="EMBL" id="AP018738">
    <property type="protein sequence ID" value="BBE50734.1"/>
    <property type="molecule type" value="Genomic_DNA"/>
</dbReference>
<keyword evidence="4" id="KW-1185">Reference proteome</keyword>
<sequence>MNKIVKYTLIGLGGTMLVAGGAAGYLAATFDPNAYKAEIIKAVQDSKQRTLKLDGDIKLTFFPKLGASLGKVSLSEFKNPQTFAAVEDVHAALAFWPLLHGEAVVDAVSVSGLKATLIKHKDGTSNIDDLLNKSEAPASESTLKFDIAGVSIAKTELIYRDEGSGAEYAVRDLDLTTGRIANGVKSPVKLSLHLQANQPKLDVKLQGKTALTFDLAKKLYQLEGLNLSASGSALDITELSLQASGDAGADLSTKSFNTEKLKVSVSGKQGSNQFEAQLDAPKVAATGDKFIGDQLKLSAKLNGTNTVAATLTLPSISGTAQAFGSKALTLAFDATGETLPGKHVSSEMRGSFAFDTNKQNFEVALAGALLQSQVKAKVAVSDFADPFIRFDVDVDQFDADLYFPPSDKPKATTPEKPFDLTALRKLSLDGKLHIGALTVAKVKSRDINLTVKAHKGLLNIAPFSAKLYEGSVSGSLAVNAAPATPSFTVNQMLTGINVAALTKDAAGFDTVEGHGNVGINVTTHGATVSALKKGLNGSATLNLTDGAIKGINVAQKLRDAGSLVGKTQTQTGNPSEKTDFSELKGSFKIAQGVAHNDDLSMKSPLLRLSGNGDIDVGNDSMNYLAKATLVKTLQGQGGQDNLSGLTVPIRVQGAFTSLKYSLDFGAAISESTKQKVEVKKQELKTKLQDKLKGLFR</sequence>
<evidence type="ECO:0000313" key="4">
    <source>
        <dbReference type="Proteomes" id="UP000033070"/>
    </source>
</evidence>
<dbReference type="PANTHER" id="PTHR30441">
    <property type="entry name" value="DUF748 DOMAIN-CONTAINING PROTEIN"/>
    <property type="match status" value="1"/>
</dbReference>
<evidence type="ECO:0000259" key="2">
    <source>
        <dbReference type="Pfam" id="PF05170"/>
    </source>
</evidence>
<keyword evidence="1" id="KW-0812">Transmembrane</keyword>
<dbReference type="RefSeq" id="WP_062627512.1">
    <property type="nucleotide sequence ID" value="NZ_AP018738.1"/>
</dbReference>
<accession>A0A2Z6GBA6</accession>
<keyword evidence="1" id="KW-1133">Transmembrane helix</keyword>
<keyword evidence="1" id="KW-0472">Membrane</keyword>
<evidence type="ECO:0000313" key="3">
    <source>
        <dbReference type="EMBL" id="BBE50734.1"/>
    </source>
</evidence>
<proteinExistence type="predicted"/>
<dbReference type="GO" id="GO:0005886">
    <property type="term" value="C:plasma membrane"/>
    <property type="evidence" value="ECO:0007669"/>
    <property type="project" value="TreeGrafter"/>
</dbReference>
<dbReference type="InterPro" id="IPR052894">
    <property type="entry name" value="AsmA-related"/>
</dbReference>
<name>A0A2Z6GBA6_9PROT</name>
<dbReference type="OrthoDB" id="9766390at2"/>
<feature type="transmembrane region" description="Helical" evidence="1">
    <location>
        <begin position="7"/>
        <end position="28"/>
    </location>
</feature>
<dbReference type="Proteomes" id="UP000033070">
    <property type="component" value="Chromosome"/>
</dbReference>
<dbReference type="PANTHER" id="PTHR30441:SF4">
    <property type="entry name" value="PROTEIN ASMA"/>
    <property type="match status" value="1"/>
</dbReference>
<dbReference type="Pfam" id="PF05170">
    <property type="entry name" value="AsmA"/>
    <property type="match status" value="1"/>
</dbReference>
<dbReference type="KEGG" id="fam:OYT1_ch1174"/>
<dbReference type="GO" id="GO:0090313">
    <property type="term" value="P:regulation of protein targeting to membrane"/>
    <property type="evidence" value="ECO:0007669"/>
    <property type="project" value="TreeGrafter"/>
</dbReference>
<organism evidence="3 4">
    <name type="scientific">Ferriphaselus amnicola</name>
    <dbReference type="NCBI Taxonomy" id="1188319"/>
    <lineage>
        <taxon>Bacteria</taxon>
        <taxon>Pseudomonadati</taxon>
        <taxon>Pseudomonadota</taxon>
        <taxon>Betaproteobacteria</taxon>
        <taxon>Nitrosomonadales</taxon>
        <taxon>Gallionellaceae</taxon>
        <taxon>Ferriphaselus</taxon>
    </lineage>
</organism>
<evidence type="ECO:0000256" key="1">
    <source>
        <dbReference type="SAM" id="Phobius"/>
    </source>
</evidence>
<protein>
    <recommendedName>
        <fullName evidence="2">AsmA domain-containing protein</fullName>
    </recommendedName>
</protein>
<dbReference type="STRING" id="1188319.OYT1_02409"/>
<dbReference type="InterPro" id="IPR007844">
    <property type="entry name" value="AsmA"/>
</dbReference>
<dbReference type="AlphaFoldDB" id="A0A2Z6GBA6"/>
<feature type="domain" description="AsmA" evidence="2">
    <location>
        <begin position="1"/>
        <end position="598"/>
    </location>
</feature>
<gene>
    <name evidence="3" type="ORF">OYT1_ch1174</name>
</gene>